<dbReference type="SUPFAM" id="SSF81383">
    <property type="entry name" value="F-box domain"/>
    <property type="match status" value="1"/>
</dbReference>
<evidence type="ECO:0000259" key="1">
    <source>
        <dbReference type="Pfam" id="PF00646"/>
    </source>
</evidence>
<dbReference type="InterPro" id="IPR036047">
    <property type="entry name" value="F-box-like_dom_sf"/>
</dbReference>
<reference evidence="3" key="1">
    <citation type="submission" date="2023-02" db="EMBL/GenBank/DDBJ databases">
        <title>Genome of toxic invasive species Heracleum sosnowskyi carries increased number of genes despite the absence of recent whole-genome duplications.</title>
        <authorList>
            <person name="Schelkunov M."/>
            <person name="Shtratnikova V."/>
            <person name="Makarenko M."/>
            <person name="Klepikova A."/>
            <person name="Omelchenko D."/>
            <person name="Novikova G."/>
            <person name="Obukhova E."/>
            <person name="Bogdanov V."/>
            <person name="Penin A."/>
            <person name="Logacheva M."/>
        </authorList>
    </citation>
    <scope>NUCLEOTIDE SEQUENCE</scope>
    <source>
        <strain evidence="3">Hsosn_3</strain>
        <tissue evidence="3">Leaf</tissue>
    </source>
</reference>
<accession>A0AAD8I0H8</accession>
<feature type="domain" description="F-box associated beta-propeller type 3" evidence="2">
    <location>
        <begin position="68"/>
        <end position="243"/>
    </location>
</feature>
<feature type="domain" description="F-box" evidence="1">
    <location>
        <begin position="4"/>
        <end position="42"/>
    </location>
</feature>
<evidence type="ECO:0000313" key="3">
    <source>
        <dbReference type="EMBL" id="KAK1376824.1"/>
    </source>
</evidence>
<gene>
    <name evidence="3" type="ORF">POM88_033017</name>
</gene>
<dbReference type="InterPro" id="IPR050796">
    <property type="entry name" value="SCF_F-box_component"/>
</dbReference>
<dbReference type="NCBIfam" id="TIGR01640">
    <property type="entry name" value="F_box_assoc_1"/>
    <property type="match status" value="1"/>
</dbReference>
<dbReference type="AlphaFoldDB" id="A0AAD8I0H8"/>
<dbReference type="Pfam" id="PF00646">
    <property type="entry name" value="F-box"/>
    <property type="match status" value="1"/>
</dbReference>
<dbReference type="InterPro" id="IPR013187">
    <property type="entry name" value="F-box-assoc_dom_typ3"/>
</dbReference>
<dbReference type="SUPFAM" id="SSF50965">
    <property type="entry name" value="Galactose oxidase, central domain"/>
    <property type="match status" value="1"/>
</dbReference>
<organism evidence="3 4">
    <name type="scientific">Heracleum sosnowskyi</name>
    <dbReference type="NCBI Taxonomy" id="360622"/>
    <lineage>
        <taxon>Eukaryota</taxon>
        <taxon>Viridiplantae</taxon>
        <taxon>Streptophyta</taxon>
        <taxon>Embryophyta</taxon>
        <taxon>Tracheophyta</taxon>
        <taxon>Spermatophyta</taxon>
        <taxon>Magnoliopsida</taxon>
        <taxon>eudicotyledons</taxon>
        <taxon>Gunneridae</taxon>
        <taxon>Pentapetalae</taxon>
        <taxon>asterids</taxon>
        <taxon>campanulids</taxon>
        <taxon>Apiales</taxon>
        <taxon>Apiaceae</taxon>
        <taxon>Apioideae</taxon>
        <taxon>apioid superclade</taxon>
        <taxon>Tordylieae</taxon>
        <taxon>Tordyliinae</taxon>
        <taxon>Heracleum</taxon>
    </lineage>
</organism>
<dbReference type="EMBL" id="JAUIZM010000007">
    <property type="protein sequence ID" value="KAK1376824.1"/>
    <property type="molecule type" value="Genomic_DNA"/>
</dbReference>
<proteinExistence type="predicted"/>
<name>A0AAD8I0H8_9APIA</name>
<evidence type="ECO:0000259" key="2">
    <source>
        <dbReference type="Pfam" id="PF08268"/>
    </source>
</evidence>
<dbReference type="PANTHER" id="PTHR31672">
    <property type="entry name" value="BNACNNG10540D PROTEIN"/>
    <property type="match status" value="1"/>
</dbReference>
<reference evidence="3" key="2">
    <citation type="submission" date="2023-05" db="EMBL/GenBank/DDBJ databases">
        <authorList>
            <person name="Schelkunov M.I."/>
        </authorList>
    </citation>
    <scope>NUCLEOTIDE SEQUENCE</scope>
    <source>
        <strain evidence="3">Hsosn_3</strain>
        <tissue evidence="3">Leaf</tissue>
    </source>
</reference>
<dbReference type="Proteomes" id="UP001237642">
    <property type="component" value="Unassembled WGS sequence"/>
</dbReference>
<dbReference type="InterPro" id="IPR001810">
    <property type="entry name" value="F-box_dom"/>
</dbReference>
<dbReference type="InterPro" id="IPR011043">
    <property type="entry name" value="Gal_Oxase/kelch_b-propeller"/>
</dbReference>
<keyword evidence="4" id="KW-1185">Reference proteome</keyword>
<dbReference type="Gene3D" id="2.120.10.80">
    <property type="entry name" value="Kelch-type beta propeller"/>
    <property type="match status" value="1"/>
</dbReference>
<protein>
    <submittedName>
        <fullName evidence="3">F-box domain-containing protein</fullName>
    </submittedName>
</protein>
<evidence type="ECO:0000313" key="4">
    <source>
        <dbReference type="Proteomes" id="UP001237642"/>
    </source>
</evidence>
<comment type="caution">
    <text evidence="3">The sequence shown here is derived from an EMBL/GenBank/DDBJ whole genome shotgun (WGS) entry which is preliminary data.</text>
</comment>
<sequence>MADHLSECILVQVLKRLPVKPLFRCTAVEKSWYRLIKSPYFKTLYSSYHQKNDKNKYLLFYAHNPPRFSLRHDDEQSKEYSPQLQFPIQEKRLQVYGISNGLICLSTRLDIQDLRKSIYLWNPVIRKSKTLPDSPLPSRDQLLQIRYCCSTAGLAFGYFANMDDYRVVLFVTYHSLEGDDSRPDLFYVYVYSLTTNSWKTIDNLSEVPCYKISSSVVIDGSVYWLGEYCNLIAIVCFEVENEIIRNLNL</sequence>
<dbReference type="PANTHER" id="PTHR31672:SF13">
    <property type="entry name" value="F-BOX PROTEIN CPR30-LIKE"/>
    <property type="match status" value="1"/>
</dbReference>
<dbReference type="Gene3D" id="1.20.1280.50">
    <property type="match status" value="1"/>
</dbReference>
<dbReference type="Pfam" id="PF08268">
    <property type="entry name" value="FBA_3"/>
    <property type="match status" value="1"/>
</dbReference>
<dbReference type="InterPro" id="IPR017451">
    <property type="entry name" value="F-box-assoc_interact_dom"/>
</dbReference>
<dbReference type="InterPro" id="IPR015915">
    <property type="entry name" value="Kelch-typ_b-propeller"/>
</dbReference>